<evidence type="ECO:0000313" key="3">
    <source>
        <dbReference type="Proteomes" id="UP000000483"/>
    </source>
</evidence>
<dbReference type="KEGG" id="dao:Desac_1014"/>
<keyword evidence="1" id="KW-0732">Signal</keyword>
<dbReference type="RefSeq" id="WP_013705994.1">
    <property type="nucleotide sequence ID" value="NC_015388.1"/>
</dbReference>
<dbReference type="Proteomes" id="UP000000483">
    <property type="component" value="Chromosome"/>
</dbReference>
<name>F2NC86_DESAR</name>
<feature type="signal peptide" evidence="1">
    <location>
        <begin position="1"/>
        <end position="23"/>
    </location>
</feature>
<dbReference type="EMBL" id="CP002629">
    <property type="protein sequence ID" value="AEB08881.1"/>
    <property type="molecule type" value="Genomic_DNA"/>
</dbReference>
<protein>
    <submittedName>
        <fullName evidence="2">Uncharacterized protein</fullName>
    </submittedName>
</protein>
<dbReference type="AlphaFoldDB" id="F2NC86"/>
<sequence>MSRVLWLFSAVVLCACMPGFARADALTRDQAISVLIAQVINPSPNKDTLMAFGPQNMLQPGTVVEPSMLNTPPYPGSSRTIQTPTWFFWINDEPEYRFVHACRFIYIDATRANPIVGDGIIVETQGWWPKINGVEIYEGGPYVSPDLVYGNPPSPPNR</sequence>
<dbReference type="PROSITE" id="PS51257">
    <property type="entry name" value="PROKAR_LIPOPROTEIN"/>
    <property type="match status" value="1"/>
</dbReference>
<dbReference type="STRING" id="880072.Desac_1014"/>
<evidence type="ECO:0000256" key="1">
    <source>
        <dbReference type="SAM" id="SignalP"/>
    </source>
</evidence>
<accession>F2NC86</accession>
<organism evidence="2 3">
    <name type="scientific">Desulfobacca acetoxidans (strain ATCC 700848 / DSM 11109 / ASRB2)</name>
    <dbReference type="NCBI Taxonomy" id="880072"/>
    <lineage>
        <taxon>Bacteria</taxon>
        <taxon>Pseudomonadati</taxon>
        <taxon>Thermodesulfobacteriota</taxon>
        <taxon>Desulfobaccia</taxon>
        <taxon>Desulfobaccales</taxon>
        <taxon>Desulfobaccaceae</taxon>
        <taxon>Desulfobacca</taxon>
    </lineage>
</organism>
<gene>
    <name evidence="2" type="ordered locus">Desac_1014</name>
</gene>
<feature type="chain" id="PRO_5003282517" evidence="1">
    <location>
        <begin position="24"/>
        <end position="158"/>
    </location>
</feature>
<dbReference type="HOGENOM" id="CLU_1666556_0_0_7"/>
<proteinExistence type="predicted"/>
<reference evidence="2 3" key="1">
    <citation type="journal article" date="2011" name="Stand. Genomic Sci.">
        <title>Complete genome sequence of the acetate-degrading sulfate reducer Desulfobacca acetoxidans type strain (ASRB2).</title>
        <authorList>
            <person name="Goker M."/>
            <person name="Teshima H."/>
            <person name="Lapidus A."/>
            <person name="Nolan M."/>
            <person name="Lucas S."/>
            <person name="Hammon N."/>
            <person name="Deshpande S."/>
            <person name="Cheng J.F."/>
            <person name="Tapia R."/>
            <person name="Han C."/>
            <person name="Goodwin L."/>
            <person name="Pitluck S."/>
            <person name="Huntemann M."/>
            <person name="Liolios K."/>
            <person name="Ivanova N."/>
            <person name="Pagani I."/>
            <person name="Mavromatis K."/>
            <person name="Ovchinikova G."/>
            <person name="Pati A."/>
            <person name="Chen A."/>
            <person name="Palaniappan K."/>
            <person name="Land M."/>
            <person name="Hauser L."/>
            <person name="Brambilla E.M."/>
            <person name="Rohde M."/>
            <person name="Spring S."/>
            <person name="Detter J.C."/>
            <person name="Woyke T."/>
            <person name="Bristow J."/>
            <person name="Eisen J.A."/>
            <person name="Markowitz V."/>
            <person name="Hugenholtz P."/>
            <person name="Kyrpides N.C."/>
            <person name="Klenk H.P."/>
        </authorList>
    </citation>
    <scope>NUCLEOTIDE SEQUENCE [LARGE SCALE GENOMIC DNA]</scope>
    <source>
        <strain evidence="3">ATCC 700848 / DSM 11109 / ASRB2</strain>
    </source>
</reference>
<reference evidence="3" key="2">
    <citation type="submission" date="2011-03" db="EMBL/GenBank/DDBJ databases">
        <title>The complete genome of Desulfobacca acetoxidans DSM 11109.</title>
        <authorList>
            <consortium name="US DOE Joint Genome Institute (JGI-PGF)"/>
            <person name="Lucas S."/>
            <person name="Copeland A."/>
            <person name="Lapidus A."/>
            <person name="Bruce D."/>
            <person name="Goodwin L."/>
            <person name="Pitluck S."/>
            <person name="Peters L."/>
            <person name="Kyrpides N."/>
            <person name="Mavromatis K."/>
            <person name="Ivanova N."/>
            <person name="Ovchinnikova G."/>
            <person name="Teshima H."/>
            <person name="Detter J.C."/>
            <person name="Han C."/>
            <person name="Land M."/>
            <person name="Hauser L."/>
            <person name="Markowitz V."/>
            <person name="Cheng J.-F."/>
            <person name="Hugenholtz P."/>
            <person name="Woyke T."/>
            <person name="Wu D."/>
            <person name="Spring S."/>
            <person name="Schueler E."/>
            <person name="Brambilla E."/>
            <person name="Klenk H.-P."/>
            <person name="Eisen J.A."/>
        </authorList>
    </citation>
    <scope>NUCLEOTIDE SEQUENCE [LARGE SCALE GENOMIC DNA]</scope>
    <source>
        <strain evidence="3">ATCC 700848 / DSM 11109 / ASRB2</strain>
    </source>
</reference>
<keyword evidence="3" id="KW-1185">Reference proteome</keyword>
<evidence type="ECO:0000313" key="2">
    <source>
        <dbReference type="EMBL" id="AEB08881.1"/>
    </source>
</evidence>